<feature type="domain" description="DUF1206" evidence="2">
    <location>
        <begin position="190"/>
        <end position="259"/>
    </location>
</feature>
<gene>
    <name evidence="3" type="ORF">SCD90_05840</name>
</gene>
<feature type="transmembrane region" description="Helical" evidence="1">
    <location>
        <begin position="142"/>
        <end position="165"/>
    </location>
</feature>
<reference evidence="3 4" key="1">
    <citation type="submission" date="2023-11" db="EMBL/GenBank/DDBJ databases">
        <authorList>
            <person name="Bao R."/>
        </authorList>
    </citation>
    <scope>NUCLEOTIDE SEQUENCE [LARGE SCALE GENOMIC DNA]</scope>
    <source>
        <strain evidence="3 4">PJ23</strain>
    </source>
</reference>
<keyword evidence="1" id="KW-0812">Transmembrane</keyword>
<feature type="transmembrane region" description="Helical" evidence="1">
    <location>
        <begin position="12"/>
        <end position="36"/>
    </location>
</feature>
<evidence type="ECO:0000259" key="2">
    <source>
        <dbReference type="Pfam" id="PF06724"/>
    </source>
</evidence>
<keyword evidence="4" id="KW-1185">Reference proteome</keyword>
<evidence type="ECO:0000313" key="4">
    <source>
        <dbReference type="Proteomes" id="UP001274321"/>
    </source>
</evidence>
<feature type="domain" description="DUF1206" evidence="2">
    <location>
        <begin position="14"/>
        <end position="80"/>
    </location>
</feature>
<sequence length="275" mass="28633">MKMTGKAVEHMARFGFAARGAVYVVIGALALLAAFGSGGQTTGSKGALQEVLTQPFGTFVLGLVVLGLFAFALWRFIEATLDADDRGSDAKGLLVRGVHILSGVVNTGLALSAAGLLIGTASSSGEDGGTQDWTAWLMEQPFGQWLVGAVGLGIVIAGGVMFWNAARCNFLKRLRCPAAHEGWIKIVGRVGYAARGVTFLLIGGFLVMAAISFDSSEAHGLGGVLRELQQQPYGWALLGLVAAGLFAFGAFGFVQARYRKIDAPDAGDVPGLARV</sequence>
<accession>A0ABU4RL82</accession>
<dbReference type="RefSeq" id="WP_319843686.1">
    <property type="nucleotide sequence ID" value="NZ_JAXAFJ010000002.1"/>
</dbReference>
<dbReference type="InterPro" id="IPR009597">
    <property type="entry name" value="DUF1206"/>
</dbReference>
<dbReference type="Pfam" id="PF06724">
    <property type="entry name" value="DUF1206"/>
    <property type="match status" value="3"/>
</dbReference>
<evidence type="ECO:0000256" key="1">
    <source>
        <dbReference type="SAM" id="Phobius"/>
    </source>
</evidence>
<keyword evidence="1" id="KW-0472">Membrane</keyword>
<dbReference type="Proteomes" id="UP001274321">
    <property type="component" value="Unassembled WGS sequence"/>
</dbReference>
<feature type="domain" description="DUF1206" evidence="2">
    <location>
        <begin position="100"/>
        <end position="166"/>
    </location>
</feature>
<proteinExistence type="predicted"/>
<name>A0ABU4RL82_9HYPH</name>
<comment type="caution">
    <text evidence="3">The sequence shown here is derived from an EMBL/GenBank/DDBJ whole genome shotgun (WGS) entry which is preliminary data.</text>
</comment>
<protein>
    <submittedName>
        <fullName evidence="3">DUF1206 domain-containing protein</fullName>
    </submittedName>
</protein>
<feature type="transmembrane region" description="Helical" evidence="1">
    <location>
        <begin position="56"/>
        <end position="77"/>
    </location>
</feature>
<feature type="transmembrane region" description="Helical" evidence="1">
    <location>
        <begin position="192"/>
        <end position="213"/>
    </location>
</feature>
<feature type="transmembrane region" description="Helical" evidence="1">
    <location>
        <begin position="98"/>
        <end position="122"/>
    </location>
</feature>
<keyword evidence="1" id="KW-1133">Transmembrane helix</keyword>
<evidence type="ECO:0000313" key="3">
    <source>
        <dbReference type="EMBL" id="MDX6805577.1"/>
    </source>
</evidence>
<dbReference type="EMBL" id="JAXAFJ010000002">
    <property type="protein sequence ID" value="MDX6805577.1"/>
    <property type="molecule type" value="Genomic_DNA"/>
</dbReference>
<feature type="transmembrane region" description="Helical" evidence="1">
    <location>
        <begin position="233"/>
        <end position="254"/>
    </location>
</feature>
<organism evidence="3 4">
    <name type="scientific">Terrihabitans rhizophilus</name>
    <dbReference type="NCBI Taxonomy" id="3092662"/>
    <lineage>
        <taxon>Bacteria</taxon>
        <taxon>Pseudomonadati</taxon>
        <taxon>Pseudomonadota</taxon>
        <taxon>Alphaproteobacteria</taxon>
        <taxon>Hyphomicrobiales</taxon>
        <taxon>Terrihabitans</taxon>
    </lineage>
</organism>